<evidence type="ECO:0000313" key="1">
    <source>
        <dbReference type="EMBL" id="GAA4312675.1"/>
    </source>
</evidence>
<gene>
    <name evidence="1" type="ORF">GCM10023149_08130</name>
</gene>
<accession>A0ABP8FWY7</accession>
<sequence>MQASAQKSLVTSALSKYGLDQSFLDAANLRAPVDHAFDLKESTTVAGKTKVILAKFEPSATEHERWKVVSVDGKSPSLYETNTFRNARAKPPVDKPDETTYKIDSETTDQMVISYKMDAASIPKEASFLKDCRVILSIDLKNKQLTQLQLLNEKPVKIGPLTANKFEIVTKYFYDKLTKRYFPLNDNVHMDAAFLGKTVTTQIETVYSNYTKGR</sequence>
<evidence type="ECO:0000313" key="2">
    <source>
        <dbReference type="Proteomes" id="UP001500582"/>
    </source>
</evidence>
<dbReference type="EMBL" id="BAABFT010000002">
    <property type="protein sequence ID" value="GAA4312675.1"/>
    <property type="molecule type" value="Genomic_DNA"/>
</dbReference>
<name>A0ABP8FWY7_9SPHI</name>
<comment type="caution">
    <text evidence="1">The sequence shown here is derived from an EMBL/GenBank/DDBJ whole genome shotgun (WGS) entry which is preliminary data.</text>
</comment>
<keyword evidence="2" id="KW-1185">Reference proteome</keyword>
<dbReference type="Proteomes" id="UP001500582">
    <property type="component" value="Unassembled WGS sequence"/>
</dbReference>
<reference evidence="2" key="1">
    <citation type="journal article" date="2019" name="Int. J. Syst. Evol. Microbiol.">
        <title>The Global Catalogue of Microorganisms (GCM) 10K type strain sequencing project: providing services to taxonomists for standard genome sequencing and annotation.</title>
        <authorList>
            <consortium name="The Broad Institute Genomics Platform"/>
            <consortium name="The Broad Institute Genome Sequencing Center for Infectious Disease"/>
            <person name="Wu L."/>
            <person name="Ma J."/>
        </authorList>
    </citation>
    <scope>NUCLEOTIDE SEQUENCE [LARGE SCALE GENOMIC DNA]</scope>
    <source>
        <strain evidence="2">JCM 17705</strain>
    </source>
</reference>
<protein>
    <submittedName>
        <fullName evidence="1">Uncharacterized protein</fullName>
    </submittedName>
</protein>
<organism evidence="1 2">
    <name type="scientific">Mucilaginibacter gynuensis</name>
    <dbReference type="NCBI Taxonomy" id="1302236"/>
    <lineage>
        <taxon>Bacteria</taxon>
        <taxon>Pseudomonadati</taxon>
        <taxon>Bacteroidota</taxon>
        <taxon>Sphingobacteriia</taxon>
        <taxon>Sphingobacteriales</taxon>
        <taxon>Sphingobacteriaceae</taxon>
        <taxon>Mucilaginibacter</taxon>
    </lineage>
</organism>
<proteinExistence type="predicted"/>